<sequence>MSSQSEARRLQRKIDSLRRNVERNSKKLETIRTKEAARLGIKVRRAEETRSRTRYVNARTALNEEMAKIEEGEEIDEIKLQRLKATCNEAGMDHTMARTRVWLVTKAAEEIWRMHKKDNELLENHIVFLSNLLENPPTATPSDPEEHEEHERADGRPDSS</sequence>
<dbReference type="HOGENOM" id="CLU_1652554_0_0_1"/>
<dbReference type="RefSeq" id="XP_040681600.1">
    <property type="nucleotide sequence ID" value="XM_040820112.1"/>
</dbReference>
<feature type="compositionally biased region" description="Basic and acidic residues" evidence="2">
    <location>
        <begin position="147"/>
        <end position="160"/>
    </location>
</feature>
<protein>
    <submittedName>
        <fullName evidence="3">Uncharacterized protein</fullName>
    </submittedName>
</protein>
<dbReference type="AlphaFoldDB" id="A0A0B2X504"/>
<dbReference type="Proteomes" id="UP000030816">
    <property type="component" value="Unassembled WGS sequence"/>
</dbReference>
<keyword evidence="4" id="KW-1185">Reference proteome</keyword>
<feature type="region of interest" description="Disordered" evidence="2">
    <location>
        <begin position="133"/>
        <end position="160"/>
    </location>
</feature>
<organism evidence="3 4">
    <name type="scientific">Metarhizium album (strain ARSEF 1941)</name>
    <dbReference type="NCBI Taxonomy" id="1081103"/>
    <lineage>
        <taxon>Eukaryota</taxon>
        <taxon>Fungi</taxon>
        <taxon>Dikarya</taxon>
        <taxon>Ascomycota</taxon>
        <taxon>Pezizomycotina</taxon>
        <taxon>Sordariomycetes</taxon>
        <taxon>Hypocreomycetidae</taxon>
        <taxon>Hypocreales</taxon>
        <taxon>Clavicipitaceae</taxon>
        <taxon>Metarhizium</taxon>
    </lineage>
</organism>
<evidence type="ECO:0000313" key="3">
    <source>
        <dbReference type="EMBL" id="KHO00535.1"/>
    </source>
</evidence>
<comment type="caution">
    <text evidence="3">The sequence shown here is derived from an EMBL/GenBank/DDBJ whole genome shotgun (WGS) entry which is preliminary data.</text>
</comment>
<evidence type="ECO:0000256" key="1">
    <source>
        <dbReference type="SAM" id="Coils"/>
    </source>
</evidence>
<proteinExistence type="predicted"/>
<name>A0A0B2X504_METAS</name>
<evidence type="ECO:0000256" key="2">
    <source>
        <dbReference type="SAM" id="MobiDB-lite"/>
    </source>
</evidence>
<reference evidence="3 4" key="1">
    <citation type="journal article" date="2014" name="Proc. Natl. Acad. Sci. U.S.A.">
        <title>Trajectory and genomic determinants of fungal-pathogen speciation and host adaptation.</title>
        <authorList>
            <person name="Hu X."/>
            <person name="Xiao G."/>
            <person name="Zheng P."/>
            <person name="Shang Y."/>
            <person name="Su Y."/>
            <person name="Zhang X."/>
            <person name="Liu X."/>
            <person name="Zhan S."/>
            <person name="St Leger R.J."/>
            <person name="Wang C."/>
        </authorList>
    </citation>
    <scope>NUCLEOTIDE SEQUENCE [LARGE SCALE GENOMIC DNA]</scope>
    <source>
        <strain evidence="3 4">ARSEF 1941</strain>
    </source>
</reference>
<accession>A0A0B2X504</accession>
<dbReference type="EMBL" id="AZHE01000002">
    <property type="protein sequence ID" value="KHO00535.1"/>
    <property type="molecule type" value="Genomic_DNA"/>
</dbReference>
<feature type="coiled-coil region" evidence="1">
    <location>
        <begin position="7"/>
        <end position="34"/>
    </location>
</feature>
<keyword evidence="1" id="KW-0175">Coiled coil</keyword>
<dbReference type="GeneID" id="63735768"/>
<gene>
    <name evidence="3" type="ORF">MAM_01313</name>
</gene>
<evidence type="ECO:0000313" key="4">
    <source>
        <dbReference type="Proteomes" id="UP000030816"/>
    </source>
</evidence>